<comment type="caution">
    <text evidence="11">The sequence shown here is derived from an EMBL/GenBank/DDBJ whole genome shotgun (WGS) entry which is preliminary data.</text>
</comment>
<evidence type="ECO:0000256" key="2">
    <source>
        <dbReference type="ARBA" id="ARBA00004978"/>
    </source>
</evidence>
<dbReference type="UniPathway" id="UPA00067">
    <property type="reaction ID" value="UER00122"/>
</dbReference>
<dbReference type="EMBL" id="MSIF01000009">
    <property type="protein sequence ID" value="OLF09412.1"/>
    <property type="molecule type" value="Genomic_DNA"/>
</dbReference>
<evidence type="ECO:0000256" key="5">
    <source>
        <dbReference type="ARBA" id="ARBA00017935"/>
    </source>
</evidence>
<keyword evidence="12" id="KW-1185">Reference proteome</keyword>
<proteinExistence type="inferred from homology"/>
<evidence type="ECO:0000256" key="1">
    <source>
        <dbReference type="ARBA" id="ARBA00003741"/>
    </source>
</evidence>
<dbReference type="AlphaFoldDB" id="A0A7Z0WKE5"/>
<evidence type="ECO:0000313" key="11">
    <source>
        <dbReference type="EMBL" id="OLF09412.1"/>
    </source>
</evidence>
<dbReference type="Pfam" id="PF00583">
    <property type="entry name" value="Acetyltransf_1"/>
    <property type="match status" value="1"/>
</dbReference>
<comment type="function">
    <text evidence="1 9">Catalyzes the acetylation of L-2,4-diaminobutyrate (DABA) to gamma-N-acetyl-alpha,gamma-diaminobutyric acid (ADABA) with acetyl coenzyme A.</text>
</comment>
<dbReference type="InterPro" id="IPR016181">
    <property type="entry name" value="Acyl_CoA_acyltransferase"/>
</dbReference>
<protein>
    <recommendedName>
        <fullName evidence="5 9">L-2,4-diaminobutyric acid acetyltransferase</fullName>
        <shortName evidence="9">DABA acetyltransferase</shortName>
        <ecNumber evidence="4 9">2.3.1.178</ecNumber>
    </recommendedName>
</protein>
<evidence type="ECO:0000313" key="12">
    <source>
        <dbReference type="Proteomes" id="UP000185696"/>
    </source>
</evidence>
<evidence type="ECO:0000259" key="10">
    <source>
        <dbReference type="PROSITE" id="PS51186"/>
    </source>
</evidence>
<dbReference type="EC" id="2.3.1.178" evidence="4 9"/>
<dbReference type="RefSeq" id="WP_075134405.1">
    <property type="nucleotide sequence ID" value="NZ_MSIF01000009.1"/>
</dbReference>
<evidence type="ECO:0000256" key="8">
    <source>
        <dbReference type="ARBA" id="ARBA00048924"/>
    </source>
</evidence>
<dbReference type="NCBIfam" id="TIGR02406">
    <property type="entry name" value="ectoine_EctA"/>
    <property type="match status" value="1"/>
</dbReference>
<gene>
    <name evidence="9" type="primary">ectA</name>
    <name evidence="11" type="ORF">BLA60_19785</name>
</gene>
<sequence>MSGKHANRAKGDQRGVADRVIDEPSVSDGAAIWRIARDSGKLDLNSSYAYLMWCHDFAGTSAVARVGNDVVGFVIGYLRPTRPDTVVVWQIAVDASQRGRGTAGELLDALVGRLIEQGVRHLETTITPDNAASNALFAALARRWGTTMDTAGTFDAGEFPDEHESEVRFRIGPFPAAPGVRAAS</sequence>
<dbReference type="InterPro" id="IPR000182">
    <property type="entry name" value="GNAT_dom"/>
</dbReference>
<feature type="domain" description="N-acetyltransferase" evidence="10">
    <location>
        <begin position="19"/>
        <end position="172"/>
    </location>
</feature>
<dbReference type="SUPFAM" id="SSF55729">
    <property type="entry name" value="Acyl-CoA N-acyltransferases (Nat)"/>
    <property type="match status" value="1"/>
</dbReference>
<dbReference type="Proteomes" id="UP000185696">
    <property type="component" value="Unassembled WGS sequence"/>
</dbReference>
<dbReference type="GO" id="GO:0033816">
    <property type="term" value="F:diaminobutyrate acetyltransferase activity"/>
    <property type="evidence" value="ECO:0007669"/>
    <property type="project" value="UniProtKB-EC"/>
</dbReference>
<name>A0A7Z0WKE5_9PSEU</name>
<comment type="pathway">
    <text evidence="2 9">Amine and polyamine biosynthesis; ectoine biosynthesis; L-ectoine from L-aspartate 4-semialdehyde: step 2/3.</text>
</comment>
<evidence type="ECO:0000256" key="3">
    <source>
        <dbReference type="ARBA" id="ARBA00010712"/>
    </source>
</evidence>
<accession>A0A7Z0WKE5</accession>
<evidence type="ECO:0000256" key="7">
    <source>
        <dbReference type="ARBA" id="ARBA00023315"/>
    </source>
</evidence>
<evidence type="ECO:0000256" key="9">
    <source>
        <dbReference type="RuleBase" id="RU365045"/>
    </source>
</evidence>
<dbReference type="InterPro" id="IPR012772">
    <property type="entry name" value="Ectoine_EctA"/>
</dbReference>
<keyword evidence="6 9" id="KW-0808">Transferase</keyword>
<keyword evidence="7 9" id="KW-0012">Acyltransferase</keyword>
<reference evidence="11 12" key="1">
    <citation type="submission" date="2016-12" db="EMBL/GenBank/DDBJ databases">
        <title>The draft genome sequence of Actinophytocola xinjiangensis.</title>
        <authorList>
            <person name="Wang W."/>
            <person name="Yuan L."/>
        </authorList>
    </citation>
    <scope>NUCLEOTIDE SEQUENCE [LARGE SCALE GENOMIC DNA]</scope>
    <source>
        <strain evidence="11 12">CGMCC 4.4663</strain>
    </source>
</reference>
<comment type="catalytic activity">
    <reaction evidence="8 9">
        <text>L-2,4-diaminobutanoate + acetyl-CoA = (2S)-4-acetamido-2-aminobutanoate + CoA + H(+)</text>
        <dbReference type="Rhea" id="RHEA:16901"/>
        <dbReference type="ChEBI" id="CHEBI:15378"/>
        <dbReference type="ChEBI" id="CHEBI:57287"/>
        <dbReference type="ChEBI" id="CHEBI:57288"/>
        <dbReference type="ChEBI" id="CHEBI:58761"/>
        <dbReference type="ChEBI" id="CHEBI:58929"/>
        <dbReference type="EC" id="2.3.1.178"/>
    </reaction>
</comment>
<comment type="similarity">
    <text evidence="3 9">Belongs to the acetyltransferase family. EctA subfamily.</text>
</comment>
<evidence type="ECO:0000256" key="6">
    <source>
        <dbReference type="ARBA" id="ARBA00022679"/>
    </source>
</evidence>
<dbReference type="PROSITE" id="PS51186">
    <property type="entry name" value="GNAT"/>
    <property type="match status" value="1"/>
</dbReference>
<dbReference type="CDD" id="cd04301">
    <property type="entry name" value="NAT_SF"/>
    <property type="match status" value="1"/>
</dbReference>
<dbReference type="GO" id="GO:0019491">
    <property type="term" value="P:ectoine biosynthetic process"/>
    <property type="evidence" value="ECO:0007669"/>
    <property type="project" value="UniProtKB-UniPathway"/>
</dbReference>
<dbReference type="Gene3D" id="3.40.630.30">
    <property type="match status" value="1"/>
</dbReference>
<organism evidence="11 12">
    <name type="scientific">Actinophytocola xinjiangensis</name>
    <dbReference type="NCBI Taxonomy" id="485602"/>
    <lineage>
        <taxon>Bacteria</taxon>
        <taxon>Bacillati</taxon>
        <taxon>Actinomycetota</taxon>
        <taxon>Actinomycetes</taxon>
        <taxon>Pseudonocardiales</taxon>
        <taxon>Pseudonocardiaceae</taxon>
    </lineage>
</organism>
<evidence type="ECO:0000256" key="4">
    <source>
        <dbReference type="ARBA" id="ARBA00012355"/>
    </source>
</evidence>
<dbReference type="OrthoDB" id="2436196at2"/>